<feature type="chain" id="PRO_5045098571" description="Secreted protein" evidence="1">
    <location>
        <begin position="24"/>
        <end position="69"/>
    </location>
</feature>
<feature type="signal peptide" evidence="1">
    <location>
        <begin position="1"/>
        <end position="23"/>
    </location>
</feature>
<accession>A0ABU7D0I4</accession>
<proteinExistence type="predicted"/>
<comment type="caution">
    <text evidence="2">The sequence shown here is derived from an EMBL/GenBank/DDBJ whole genome shotgun (WGS) entry which is preliminary data.</text>
</comment>
<name>A0ABU7D0I4_9TELE</name>
<evidence type="ECO:0008006" key="4">
    <source>
        <dbReference type="Google" id="ProtNLM"/>
    </source>
</evidence>
<evidence type="ECO:0000256" key="1">
    <source>
        <dbReference type="SAM" id="SignalP"/>
    </source>
</evidence>
<gene>
    <name evidence="2" type="ORF">CHARACLAT_014131</name>
</gene>
<sequence>MWSYSALVFVLIRSFMTKRPCSAELLASMETKTPNGRCWNEPQGKSLTPASTPAYRTRHSLQRFQHKTA</sequence>
<keyword evidence="1" id="KW-0732">Signal</keyword>
<reference evidence="2 3" key="1">
    <citation type="submission" date="2021-06" db="EMBL/GenBank/DDBJ databases">
        <authorList>
            <person name="Palmer J.M."/>
        </authorList>
    </citation>
    <scope>NUCLEOTIDE SEQUENCE [LARGE SCALE GENOMIC DNA]</scope>
    <source>
        <strain evidence="2 3">CL_MEX2019</strain>
        <tissue evidence="2">Muscle</tissue>
    </source>
</reference>
<protein>
    <recommendedName>
        <fullName evidence="4">Secreted protein</fullName>
    </recommendedName>
</protein>
<organism evidence="2 3">
    <name type="scientific">Characodon lateralis</name>
    <dbReference type="NCBI Taxonomy" id="208331"/>
    <lineage>
        <taxon>Eukaryota</taxon>
        <taxon>Metazoa</taxon>
        <taxon>Chordata</taxon>
        <taxon>Craniata</taxon>
        <taxon>Vertebrata</taxon>
        <taxon>Euteleostomi</taxon>
        <taxon>Actinopterygii</taxon>
        <taxon>Neopterygii</taxon>
        <taxon>Teleostei</taxon>
        <taxon>Neoteleostei</taxon>
        <taxon>Acanthomorphata</taxon>
        <taxon>Ovalentaria</taxon>
        <taxon>Atherinomorphae</taxon>
        <taxon>Cyprinodontiformes</taxon>
        <taxon>Goodeidae</taxon>
        <taxon>Characodon</taxon>
    </lineage>
</organism>
<keyword evidence="3" id="KW-1185">Reference proteome</keyword>
<evidence type="ECO:0000313" key="2">
    <source>
        <dbReference type="EMBL" id="MED6267630.1"/>
    </source>
</evidence>
<evidence type="ECO:0000313" key="3">
    <source>
        <dbReference type="Proteomes" id="UP001352852"/>
    </source>
</evidence>
<dbReference type="EMBL" id="JAHUTJ010009244">
    <property type="protein sequence ID" value="MED6267630.1"/>
    <property type="molecule type" value="Genomic_DNA"/>
</dbReference>
<dbReference type="Proteomes" id="UP001352852">
    <property type="component" value="Unassembled WGS sequence"/>
</dbReference>